<dbReference type="FunFam" id="2.10.25.10:FF:000038">
    <property type="entry name" value="Fibrillin 2"/>
    <property type="match status" value="1"/>
</dbReference>
<evidence type="ECO:0000256" key="3">
    <source>
        <dbReference type="ARBA" id="ARBA00022737"/>
    </source>
</evidence>
<dbReference type="InterPro" id="IPR000742">
    <property type="entry name" value="EGF"/>
</dbReference>
<dbReference type="InterPro" id="IPR001881">
    <property type="entry name" value="EGF-like_Ca-bd_dom"/>
</dbReference>
<accession>A0A4Z2IE77</accession>
<dbReference type="PROSITE" id="PS50026">
    <property type="entry name" value="EGF_3"/>
    <property type="match status" value="1"/>
</dbReference>
<keyword evidence="8" id="KW-0808">Transferase</keyword>
<keyword evidence="3" id="KW-0677">Repeat</keyword>
<dbReference type="GO" id="GO:0016301">
    <property type="term" value="F:kinase activity"/>
    <property type="evidence" value="ECO:0007669"/>
    <property type="project" value="UniProtKB-KW"/>
</dbReference>
<gene>
    <name evidence="8" type="primary">NELL1_0</name>
    <name evidence="8" type="ORF">EYF80_013505</name>
</gene>
<dbReference type="GO" id="GO:0008201">
    <property type="term" value="F:heparin binding"/>
    <property type="evidence" value="ECO:0007669"/>
    <property type="project" value="TreeGrafter"/>
</dbReference>
<keyword evidence="2" id="KW-0732">Signal</keyword>
<dbReference type="GO" id="GO:0045667">
    <property type="term" value="P:regulation of osteoblast differentiation"/>
    <property type="evidence" value="ECO:0007669"/>
    <property type="project" value="TreeGrafter"/>
</dbReference>
<dbReference type="SMART" id="SM00179">
    <property type="entry name" value="EGF_CA"/>
    <property type="match status" value="1"/>
</dbReference>
<dbReference type="Proteomes" id="UP000314294">
    <property type="component" value="Unassembled WGS sequence"/>
</dbReference>
<dbReference type="PROSITE" id="PS01186">
    <property type="entry name" value="EGF_2"/>
    <property type="match status" value="1"/>
</dbReference>
<keyword evidence="9" id="KW-1185">Reference proteome</keyword>
<dbReference type="GO" id="GO:0005615">
    <property type="term" value="C:extracellular space"/>
    <property type="evidence" value="ECO:0007669"/>
    <property type="project" value="TreeGrafter"/>
</dbReference>
<dbReference type="PANTHER" id="PTHR24042:SF2">
    <property type="entry name" value="PROTEIN KINASE C-BINDING PROTEIN NELL1"/>
    <property type="match status" value="1"/>
</dbReference>
<organism evidence="8 9">
    <name type="scientific">Liparis tanakae</name>
    <name type="common">Tanaka's snailfish</name>
    <dbReference type="NCBI Taxonomy" id="230148"/>
    <lineage>
        <taxon>Eukaryota</taxon>
        <taxon>Metazoa</taxon>
        <taxon>Chordata</taxon>
        <taxon>Craniata</taxon>
        <taxon>Vertebrata</taxon>
        <taxon>Euteleostomi</taxon>
        <taxon>Actinopterygii</taxon>
        <taxon>Neopterygii</taxon>
        <taxon>Teleostei</taxon>
        <taxon>Neoteleostei</taxon>
        <taxon>Acanthomorphata</taxon>
        <taxon>Eupercaria</taxon>
        <taxon>Perciformes</taxon>
        <taxon>Cottioidei</taxon>
        <taxon>Cottales</taxon>
        <taxon>Liparidae</taxon>
        <taxon>Liparis</taxon>
    </lineage>
</organism>
<comment type="caution">
    <text evidence="8">The sequence shown here is derived from an EMBL/GenBank/DDBJ whole genome shotgun (WGS) entry which is preliminary data.</text>
</comment>
<keyword evidence="4" id="KW-1015">Disulfide bond</keyword>
<dbReference type="OrthoDB" id="6516201at2759"/>
<reference evidence="8 9" key="1">
    <citation type="submission" date="2019-03" db="EMBL/GenBank/DDBJ databases">
        <title>First draft genome of Liparis tanakae, snailfish: a comprehensive survey of snailfish specific genes.</title>
        <authorList>
            <person name="Kim W."/>
            <person name="Song I."/>
            <person name="Jeong J.-H."/>
            <person name="Kim D."/>
            <person name="Kim S."/>
            <person name="Ryu S."/>
            <person name="Song J.Y."/>
            <person name="Lee S.K."/>
        </authorList>
    </citation>
    <scope>NUCLEOTIDE SEQUENCE [LARGE SCALE GENOMIC DNA]</scope>
    <source>
        <tissue evidence="8">Muscle</tissue>
    </source>
</reference>
<evidence type="ECO:0000259" key="7">
    <source>
        <dbReference type="PROSITE" id="PS50026"/>
    </source>
</evidence>
<keyword evidence="5" id="KW-0325">Glycoprotein</keyword>
<keyword evidence="1 6" id="KW-0245">EGF-like domain</keyword>
<evidence type="ECO:0000313" key="8">
    <source>
        <dbReference type="EMBL" id="TNN76217.1"/>
    </source>
</evidence>
<dbReference type="Pfam" id="PF12947">
    <property type="entry name" value="EGF_3"/>
    <property type="match status" value="1"/>
</dbReference>
<proteinExistence type="predicted"/>
<name>A0A4Z2IE77_9TELE</name>
<dbReference type="GO" id="GO:0045778">
    <property type="term" value="P:positive regulation of ossification"/>
    <property type="evidence" value="ECO:0007669"/>
    <property type="project" value="TreeGrafter"/>
</dbReference>
<comment type="caution">
    <text evidence="6">Lacks conserved residue(s) required for the propagation of feature annotation.</text>
</comment>
<dbReference type="GO" id="GO:0030855">
    <property type="term" value="P:epithelial cell differentiation"/>
    <property type="evidence" value="ECO:0007669"/>
    <property type="project" value="UniProtKB-ARBA"/>
</dbReference>
<dbReference type="AlphaFoldDB" id="A0A4Z2IE77"/>
<evidence type="ECO:0000256" key="4">
    <source>
        <dbReference type="ARBA" id="ARBA00023157"/>
    </source>
</evidence>
<dbReference type="EMBL" id="SRLO01000095">
    <property type="protein sequence ID" value="TNN76217.1"/>
    <property type="molecule type" value="Genomic_DNA"/>
</dbReference>
<dbReference type="SUPFAM" id="SSF57196">
    <property type="entry name" value="EGF/Laminin"/>
    <property type="match status" value="1"/>
</dbReference>
<dbReference type="CDD" id="cd00054">
    <property type="entry name" value="EGF_CA"/>
    <property type="match status" value="1"/>
</dbReference>
<dbReference type="Gene3D" id="2.10.25.10">
    <property type="entry name" value="Laminin"/>
    <property type="match status" value="1"/>
</dbReference>
<dbReference type="SMART" id="SM00181">
    <property type="entry name" value="EGF"/>
    <property type="match status" value="1"/>
</dbReference>
<sequence length="132" mass="13946">MPGAPTAQRSIIIANKTEPESDGQRVQTGAAVISRQLAAASVMSESRHEHDECTSGPHLCDGNAICTNTIRGHLCTCKPGYVGNGTICRDTLMQQTPNPLTGGGGFLCSVTRRSLWFTPPPTSPNRAAAGRR</sequence>
<evidence type="ECO:0000256" key="1">
    <source>
        <dbReference type="ARBA" id="ARBA00022536"/>
    </source>
</evidence>
<dbReference type="GO" id="GO:0005737">
    <property type="term" value="C:cytoplasm"/>
    <property type="evidence" value="ECO:0007669"/>
    <property type="project" value="TreeGrafter"/>
</dbReference>
<feature type="domain" description="EGF-like" evidence="7">
    <location>
        <begin position="49"/>
        <end position="89"/>
    </location>
</feature>
<evidence type="ECO:0000256" key="2">
    <source>
        <dbReference type="ARBA" id="ARBA00022729"/>
    </source>
</evidence>
<evidence type="ECO:0000256" key="6">
    <source>
        <dbReference type="PROSITE-ProRule" id="PRU00076"/>
    </source>
</evidence>
<keyword evidence="8" id="KW-0418">Kinase</keyword>
<dbReference type="GO" id="GO:0005080">
    <property type="term" value="F:protein kinase C binding"/>
    <property type="evidence" value="ECO:0007669"/>
    <property type="project" value="TreeGrafter"/>
</dbReference>
<dbReference type="PANTHER" id="PTHR24042">
    <property type="entry name" value="NEL HOMOLOG"/>
    <property type="match status" value="1"/>
</dbReference>
<dbReference type="InterPro" id="IPR051586">
    <property type="entry name" value="PKC-binding_NELL"/>
</dbReference>
<dbReference type="InterPro" id="IPR024731">
    <property type="entry name" value="NELL2-like_EGF"/>
</dbReference>
<dbReference type="GO" id="GO:0005509">
    <property type="term" value="F:calcium ion binding"/>
    <property type="evidence" value="ECO:0007669"/>
    <property type="project" value="InterPro"/>
</dbReference>
<protein>
    <submittedName>
        <fullName evidence="8">Protein kinase C-binding protein NELL1</fullName>
    </submittedName>
</protein>
<evidence type="ECO:0000313" key="9">
    <source>
        <dbReference type="Proteomes" id="UP000314294"/>
    </source>
</evidence>
<evidence type="ECO:0000256" key="5">
    <source>
        <dbReference type="ARBA" id="ARBA00023180"/>
    </source>
</evidence>